<evidence type="ECO:0000313" key="2">
    <source>
        <dbReference type="EMBL" id="WOL10543.1"/>
    </source>
</evidence>
<proteinExistence type="predicted"/>
<reference evidence="2 3" key="1">
    <citation type="submission" date="2023-10" db="EMBL/GenBank/DDBJ databases">
        <title>Chromosome-scale genome assembly provides insights into flower coloration mechanisms of Canna indica.</title>
        <authorList>
            <person name="Li C."/>
        </authorList>
    </citation>
    <scope>NUCLEOTIDE SEQUENCE [LARGE SCALE GENOMIC DNA]</scope>
    <source>
        <tissue evidence="2">Flower</tissue>
    </source>
</reference>
<sequence>MSEVSMGKDALHPDCHAKDKSPVILESAPSSSRSNIADGDARLPGTAAPIVLDKSGLHSGMPFSTRVNSQLVNELTLVKAPTVNHVSDSIFQNKSAARNTTNPGSTNIVSWASLFRPTISDRKAFSSVEILSNIKASVGDYIEFDDVELQKIRKPWFSSLIGRFLYKPPMHFDLRNWAFSVWSMFNIQNDQTQEVSDRDKGFGVDNDYFEETLTEVPPSDKFNQLSIHTNHSRDGKNSKDLGVIPGIFSKDCSSVPVNDNVQSYLSNIFASFNSLVDKVTPSLVKFNASPSSSSLETKSKNKAKGIRMASGFSKTSKIELNKNLANLDDIMSNKKKRSRKDNVHLDGVIPVMNSALDSLATMNDKAFASSVDINPNLGIDSVYDVQDKS</sequence>
<organism evidence="2 3">
    <name type="scientific">Canna indica</name>
    <name type="common">Indian-shot</name>
    <dbReference type="NCBI Taxonomy" id="4628"/>
    <lineage>
        <taxon>Eukaryota</taxon>
        <taxon>Viridiplantae</taxon>
        <taxon>Streptophyta</taxon>
        <taxon>Embryophyta</taxon>
        <taxon>Tracheophyta</taxon>
        <taxon>Spermatophyta</taxon>
        <taxon>Magnoliopsida</taxon>
        <taxon>Liliopsida</taxon>
        <taxon>Zingiberales</taxon>
        <taxon>Cannaceae</taxon>
        <taxon>Canna</taxon>
    </lineage>
</organism>
<dbReference type="EMBL" id="CP136895">
    <property type="protein sequence ID" value="WOL10543.1"/>
    <property type="molecule type" value="Genomic_DNA"/>
</dbReference>
<gene>
    <name evidence="2" type="ORF">Cni_G19301</name>
</gene>
<evidence type="ECO:0000313" key="3">
    <source>
        <dbReference type="Proteomes" id="UP001327560"/>
    </source>
</evidence>
<evidence type="ECO:0000256" key="1">
    <source>
        <dbReference type="SAM" id="MobiDB-lite"/>
    </source>
</evidence>
<feature type="region of interest" description="Disordered" evidence="1">
    <location>
        <begin position="1"/>
        <end position="40"/>
    </location>
</feature>
<dbReference type="AlphaFoldDB" id="A0AAQ3QII3"/>
<accession>A0AAQ3QII3</accession>
<protein>
    <submittedName>
        <fullName evidence="2">Uncharacterized protein</fullName>
    </submittedName>
</protein>
<name>A0AAQ3QII3_9LILI</name>
<keyword evidence="3" id="KW-1185">Reference proteome</keyword>
<dbReference type="Proteomes" id="UP001327560">
    <property type="component" value="Chromosome 6"/>
</dbReference>
<feature type="compositionally biased region" description="Basic and acidic residues" evidence="1">
    <location>
        <begin position="9"/>
        <end position="21"/>
    </location>
</feature>